<dbReference type="Pfam" id="PF07714">
    <property type="entry name" value="PK_Tyr_Ser-Thr"/>
    <property type="match status" value="1"/>
</dbReference>
<name>A0A2J8A4U1_9CHLO</name>
<evidence type="ECO:0000259" key="1">
    <source>
        <dbReference type="PROSITE" id="PS50011"/>
    </source>
</evidence>
<dbReference type="PANTHER" id="PTHR44329">
    <property type="entry name" value="SERINE/THREONINE-PROTEIN KINASE TNNI3K-RELATED"/>
    <property type="match status" value="1"/>
</dbReference>
<feature type="domain" description="Protein kinase" evidence="1">
    <location>
        <begin position="4"/>
        <end position="386"/>
    </location>
</feature>
<comment type="caution">
    <text evidence="2">The sequence shown here is derived from an EMBL/GenBank/DDBJ whole genome shotgun (WGS) entry which is preliminary data.</text>
</comment>
<dbReference type="GO" id="GO:0004674">
    <property type="term" value="F:protein serine/threonine kinase activity"/>
    <property type="evidence" value="ECO:0007669"/>
    <property type="project" value="TreeGrafter"/>
</dbReference>
<dbReference type="Proteomes" id="UP000236333">
    <property type="component" value="Unassembled WGS sequence"/>
</dbReference>
<dbReference type="OrthoDB" id="547933at2759"/>
<dbReference type="Gene3D" id="1.10.510.10">
    <property type="entry name" value="Transferase(Phosphotransferase) domain 1"/>
    <property type="match status" value="1"/>
</dbReference>
<sequence length="394" mass="41177">MHPFELLADLSDLDSLQPFAALQRVWLATYKGSRVAVKLACGPGWVPGGAAAAAIAAASRVRHPHILSVYDIRAAALNEQAEALLVPFPVTRPRWKANPAAPTPLHRLMDSPWGPQPVRAGEPAGTGLPSTATALQPGLRPDQQSLAVQALPLPPRPNGPASRALAALRLGSAGGVGAVVMEYCEMGDLHTLATAPASPFRANRSWPLRVAQRALLRTARELAGALLALHSAGISHGALKPSNVLLARSGVNKRGWEVRLADAGCSDTLSAAAPSGPAPPSPAMLLVAPEVLMAGGDSGGASAAADVFSFGIVLYVAAAGEMPYRKHHLVEALLAVACGDAHPEWPEDHQHPHLGPLFRRCVAHRPGDRPHMQQVATELEAMEAALKAAKAARR</sequence>
<reference evidence="2 3" key="1">
    <citation type="journal article" date="2017" name="Mol. Biol. Evol.">
        <title>The 4-celled Tetrabaena socialis nuclear genome reveals the essential components for genetic control of cell number at the origin of multicellularity in the volvocine lineage.</title>
        <authorList>
            <person name="Featherston J."/>
            <person name="Arakaki Y."/>
            <person name="Hanschen E.R."/>
            <person name="Ferris P.J."/>
            <person name="Michod R.E."/>
            <person name="Olson B.J.S.C."/>
            <person name="Nozaki H."/>
            <person name="Durand P.M."/>
        </authorList>
    </citation>
    <scope>NUCLEOTIDE SEQUENCE [LARGE SCALE GENOMIC DNA]</scope>
    <source>
        <strain evidence="2 3">NIES-571</strain>
    </source>
</reference>
<accession>A0A2J8A4U1</accession>
<dbReference type="InterPro" id="IPR001245">
    <property type="entry name" value="Ser-Thr/Tyr_kinase_cat_dom"/>
</dbReference>
<dbReference type="AlphaFoldDB" id="A0A2J8A4U1"/>
<keyword evidence="3" id="KW-1185">Reference proteome</keyword>
<dbReference type="SUPFAM" id="SSF56112">
    <property type="entry name" value="Protein kinase-like (PK-like)"/>
    <property type="match status" value="1"/>
</dbReference>
<organism evidence="2 3">
    <name type="scientific">Tetrabaena socialis</name>
    <dbReference type="NCBI Taxonomy" id="47790"/>
    <lineage>
        <taxon>Eukaryota</taxon>
        <taxon>Viridiplantae</taxon>
        <taxon>Chlorophyta</taxon>
        <taxon>core chlorophytes</taxon>
        <taxon>Chlorophyceae</taxon>
        <taxon>CS clade</taxon>
        <taxon>Chlamydomonadales</taxon>
        <taxon>Tetrabaenaceae</taxon>
        <taxon>Tetrabaena</taxon>
    </lineage>
</organism>
<keyword evidence="2" id="KW-0418">Kinase</keyword>
<dbReference type="PROSITE" id="PS50011">
    <property type="entry name" value="PROTEIN_KINASE_DOM"/>
    <property type="match status" value="1"/>
</dbReference>
<keyword evidence="2" id="KW-0808">Transferase</keyword>
<dbReference type="EMBL" id="PGGS01000174">
    <property type="protein sequence ID" value="PNH07552.1"/>
    <property type="molecule type" value="Genomic_DNA"/>
</dbReference>
<dbReference type="PANTHER" id="PTHR44329:SF214">
    <property type="entry name" value="PROTEIN KINASE DOMAIN-CONTAINING PROTEIN"/>
    <property type="match status" value="1"/>
</dbReference>
<gene>
    <name evidence="2" type="ORF">TSOC_005976</name>
</gene>
<proteinExistence type="predicted"/>
<protein>
    <submittedName>
        <fullName evidence="2">Serine/threonine-protein kinase mos</fullName>
    </submittedName>
</protein>
<evidence type="ECO:0000313" key="3">
    <source>
        <dbReference type="Proteomes" id="UP000236333"/>
    </source>
</evidence>
<dbReference type="GO" id="GO:0005524">
    <property type="term" value="F:ATP binding"/>
    <property type="evidence" value="ECO:0007669"/>
    <property type="project" value="InterPro"/>
</dbReference>
<dbReference type="InterPro" id="IPR011009">
    <property type="entry name" value="Kinase-like_dom_sf"/>
</dbReference>
<evidence type="ECO:0000313" key="2">
    <source>
        <dbReference type="EMBL" id="PNH07552.1"/>
    </source>
</evidence>
<dbReference type="InterPro" id="IPR000719">
    <property type="entry name" value="Prot_kinase_dom"/>
</dbReference>
<dbReference type="InterPro" id="IPR051681">
    <property type="entry name" value="Ser/Thr_Kinases-Pseudokinases"/>
</dbReference>